<reference evidence="2 3" key="1">
    <citation type="submission" date="2024-02" db="EMBL/GenBank/DDBJ databases">
        <authorList>
            <person name="Chen Y."/>
            <person name="Shah S."/>
            <person name="Dougan E. K."/>
            <person name="Thang M."/>
            <person name="Chan C."/>
        </authorList>
    </citation>
    <scope>NUCLEOTIDE SEQUENCE [LARGE SCALE GENOMIC DNA]</scope>
</reference>
<sequence>EVLDRRGAARRRRGAAAGRPGDHGEGERGALLPSLAERTVGPADGQRTSADLERRDLYHVAGHRHGLAARPGRRRLVAARGQLHDEVAPDPGRSDGSALAAHGA</sequence>
<feature type="region of interest" description="Disordered" evidence="1">
    <location>
        <begin position="1"/>
        <end position="54"/>
    </location>
</feature>
<name>A0ABP0N0P9_9DINO</name>
<evidence type="ECO:0000313" key="2">
    <source>
        <dbReference type="EMBL" id="CAK9056524.1"/>
    </source>
</evidence>
<dbReference type="EMBL" id="CAXAMM010025134">
    <property type="protein sequence ID" value="CAK9056524.1"/>
    <property type="molecule type" value="Genomic_DNA"/>
</dbReference>
<accession>A0ABP0N0P9</accession>
<feature type="non-terminal residue" evidence="2">
    <location>
        <position position="1"/>
    </location>
</feature>
<dbReference type="Proteomes" id="UP001642464">
    <property type="component" value="Unassembled WGS sequence"/>
</dbReference>
<gene>
    <name evidence="2" type="ORF">SCF082_LOCUS30451</name>
</gene>
<evidence type="ECO:0000256" key="1">
    <source>
        <dbReference type="SAM" id="MobiDB-lite"/>
    </source>
</evidence>
<comment type="caution">
    <text evidence="2">The sequence shown here is derived from an EMBL/GenBank/DDBJ whole genome shotgun (WGS) entry which is preliminary data.</text>
</comment>
<organism evidence="2 3">
    <name type="scientific">Durusdinium trenchii</name>
    <dbReference type="NCBI Taxonomy" id="1381693"/>
    <lineage>
        <taxon>Eukaryota</taxon>
        <taxon>Sar</taxon>
        <taxon>Alveolata</taxon>
        <taxon>Dinophyceae</taxon>
        <taxon>Suessiales</taxon>
        <taxon>Symbiodiniaceae</taxon>
        <taxon>Durusdinium</taxon>
    </lineage>
</organism>
<feature type="region of interest" description="Disordered" evidence="1">
    <location>
        <begin position="80"/>
        <end position="104"/>
    </location>
</feature>
<evidence type="ECO:0000313" key="3">
    <source>
        <dbReference type="Proteomes" id="UP001642464"/>
    </source>
</evidence>
<feature type="non-terminal residue" evidence="2">
    <location>
        <position position="104"/>
    </location>
</feature>
<proteinExistence type="predicted"/>
<protein>
    <submittedName>
        <fullName evidence="2">Uncharacterized protein</fullName>
    </submittedName>
</protein>
<keyword evidence="3" id="KW-1185">Reference proteome</keyword>